<evidence type="ECO:0000256" key="2">
    <source>
        <dbReference type="ARBA" id="ARBA00022448"/>
    </source>
</evidence>
<gene>
    <name evidence="5" type="ORF">METZ01_LOCUS304287</name>
</gene>
<feature type="non-terminal residue" evidence="5">
    <location>
        <position position="228"/>
    </location>
</feature>
<protein>
    <recommendedName>
        <fullName evidence="4">Solute-binding protein family 5 domain-containing protein</fullName>
    </recommendedName>
</protein>
<evidence type="ECO:0000313" key="5">
    <source>
        <dbReference type="EMBL" id="SVC51433.1"/>
    </source>
</evidence>
<proteinExistence type="inferred from homology"/>
<evidence type="ECO:0000256" key="3">
    <source>
        <dbReference type="ARBA" id="ARBA00022729"/>
    </source>
</evidence>
<dbReference type="GO" id="GO:1904680">
    <property type="term" value="F:peptide transmembrane transporter activity"/>
    <property type="evidence" value="ECO:0007669"/>
    <property type="project" value="TreeGrafter"/>
</dbReference>
<accession>A0A382MR18</accession>
<comment type="similarity">
    <text evidence="1">Belongs to the bacterial solute-binding protein 5 family.</text>
</comment>
<dbReference type="Gene3D" id="3.40.190.10">
    <property type="entry name" value="Periplasmic binding protein-like II"/>
    <property type="match status" value="1"/>
</dbReference>
<reference evidence="5" key="1">
    <citation type="submission" date="2018-05" db="EMBL/GenBank/DDBJ databases">
        <authorList>
            <person name="Lanie J.A."/>
            <person name="Ng W.-L."/>
            <person name="Kazmierczak K.M."/>
            <person name="Andrzejewski T.M."/>
            <person name="Davidsen T.M."/>
            <person name="Wayne K.J."/>
            <person name="Tettelin H."/>
            <person name="Glass J.I."/>
            <person name="Rusch D."/>
            <person name="Podicherti R."/>
            <person name="Tsui H.-C.T."/>
            <person name="Winkler M.E."/>
        </authorList>
    </citation>
    <scope>NUCLEOTIDE SEQUENCE</scope>
</reference>
<sequence length="228" mass="25631">MRKITFVISLIILIQFVFCSSIYAIKKGGTLSIAIRNVDYDTFDPHVSAFSQAAYVFRNVFDRLVYLDEDANTIPWLATSWKANKNVTEWTLKLRKGVTFSDGSPLNAEVIVFNFNRMKDPATGSKQAGPLLGKFNRAEIVDDMTVKAYFDEPYALLPFALSSPFMGIVSQAAVEKYGDKFNENLIGSGPMIFENEVPNVEVTLRKNQNYFWSPTNLHAGPSYVDKVV</sequence>
<organism evidence="5">
    <name type="scientific">marine metagenome</name>
    <dbReference type="NCBI Taxonomy" id="408172"/>
    <lineage>
        <taxon>unclassified sequences</taxon>
        <taxon>metagenomes</taxon>
        <taxon>ecological metagenomes</taxon>
    </lineage>
</organism>
<name>A0A382MR18_9ZZZZ</name>
<dbReference type="AlphaFoldDB" id="A0A382MR18"/>
<dbReference type="GO" id="GO:0015833">
    <property type="term" value="P:peptide transport"/>
    <property type="evidence" value="ECO:0007669"/>
    <property type="project" value="TreeGrafter"/>
</dbReference>
<dbReference type="InterPro" id="IPR000914">
    <property type="entry name" value="SBP_5_dom"/>
</dbReference>
<keyword evidence="3" id="KW-0732">Signal</keyword>
<dbReference type="EMBL" id="UINC01095389">
    <property type="protein sequence ID" value="SVC51433.1"/>
    <property type="molecule type" value="Genomic_DNA"/>
</dbReference>
<dbReference type="PANTHER" id="PTHR30290:SF9">
    <property type="entry name" value="OLIGOPEPTIDE-BINDING PROTEIN APPA"/>
    <property type="match status" value="1"/>
</dbReference>
<evidence type="ECO:0000259" key="4">
    <source>
        <dbReference type="Pfam" id="PF00496"/>
    </source>
</evidence>
<feature type="domain" description="Solute-binding protein family 5" evidence="4">
    <location>
        <begin position="74"/>
        <end position="228"/>
    </location>
</feature>
<dbReference type="InterPro" id="IPR039424">
    <property type="entry name" value="SBP_5"/>
</dbReference>
<dbReference type="PANTHER" id="PTHR30290">
    <property type="entry name" value="PERIPLASMIC BINDING COMPONENT OF ABC TRANSPORTER"/>
    <property type="match status" value="1"/>
</dbReference>
<dbReference type="SUPFAM" id="SSF53850">
    <property type="entry name" value="Periplasmic binding protein-like II"/>
    <property type="match status" value="1"/>
</dbReference>
<dbReference type="Pfam" id="PF00496">
    <property type="entry name" value="SBP_bac_5"/>
    <property type="match status" value="1"/>
</dbReference>
<evidence type="ECO:0000256" key="1">
    <source>
        <dbReference type="ARBA" id="ARBA00005695"/>
    </source>
</evidence>
<keyword evidence="2" id="KW-0813">Transport</keyword>